<dbReference type="Proteomes" id="UP001159363">
    <property type="component" value="Chromosome X"/>
</dbReference>
<protein>
    <submittedName>
        <fullName evidence="1">Uncharacterized protein</fullName>
    </submittedName>
</protein>
<proteinExistence type="predicted"/>
<evidence type="ECO:0000313" key="1">
    <source>
        <dbReference type="EMBL" id="KAJ8886432.1"/>
    </source>
</evidence>
<organism evidence="1 2">
    <name type="scientific">Dryococelus australis</name>
    <dbReference type="NCBI Taxonomy" id="614101"/>
    <lineage>
        <taxon>Eukaryota</taxon>
        <taxon>Metazoa</taxon>
        <taxon>Ecdysozoa</taxon>
        <taxon>Arthropoda</taxon>
        <taxon>Hexapoda</taxon>
        <taxon>Insecta</taxon>
        <taxon>Pterygota</taxon>
        <taxon>Neoptera</taxon>
        <taxon>Polyneoptera</taxon>
        <taxon>Phasmatodea</taxon>
        <taxon>Verophasmatodea</taxon>
        <taxon>Anareolatae</taxon>
        <taxon>Phasmatidae</taxon>
        <taxon>Eurycanthinae</taxon>
        <taxon>Dryococelus</taxon>
    </lineage>
</organism>
<comment type="caution">
    <text evidence="1">The sequence shown here is derived from an EMBL/GenBank/DDBJ whole genome shotgun (WGS) entry which is preliminary data.</text>
</comment>
<accession>A0ABQ9HQC6</accession>
<evidence type="ECO:0000313" key="2">
    <source>
        <dbReference type="Proteomes" id="UP001159363"/>
    </source>
</evidence>
<dbReference type="EMBL" id="JARBHB010000004">
    <property type="protein sequence ID" value="KAJ8886432.1"/>
    <property type="molecule type" value="Genomic_DNA"/>
</dbReference>
<gene>
    <name evidence="1" type="ORF">PR048_012643</name>
</gene>
<name>A0ABQ9HQC6_9NEOP</name>
<reference evidence="1 2" key="1">
    <citation type="submission" date="2023-02" db="EMBL/GenBank/DDBJ databases">
        <title>LHISI_Scaffold_Assembly.</title>
        <authorList>
            <person name="Stuart O.P."/>
            <person name="Cleave R."/>
            <person name="Magrath M.J.L."/>
            <person name="Mikheyev A.S."/>
        </authorList>
    </citation>
    <scope>NUCLEOTIDE SEQUENCE [LARGE SCALE GENOMIC DNA]</scope>
    <source>
        <strain evidence="1">Daus_M_001</strain>
        <tissue evidence="1">Leg muscle</tissue>
    </source>
</reference>
<sequence length="234" mass="27127">MPNAFTVWKNAFIWLEKTLKTSYKGPVSRLCRFHLPLTIGVLRAPRSLPPWTRWHRGCLVTSGGHDLAAASLLYRPRWPPFACLPSEFMLHNQTLHITLDSLVWHLRQSSEGWPEGCEVRGSHVLPWEKGSVLKERRDGQWAAQQGVEVTEPAMGEQDLWNEAMSPLCQYQLRGVDCAILQDVTDSEKSWTLMVSERCVCWDTLQFHVNNWTLKPWAWPVLRWEWLLTIPEESI</sequence>
<keyword evidence="2" id="KW-1185">Reference proteome</keyword>